<dbReference type="NCBIfam" id="TIGR00231">
    <property type="entry name" value="small_GTP"/>
    <property type="match status" value="1"/>
</dbReference>
<keyword evidence="6" id="KW-0690">Ribosome biogenesis</keyword>
<evidence type="ECO:0000256" key="4">
    <source>
        <dbReference type="ARBA" id="ARBA00022884"/>
    </source>
</evidence>
<keyword evidence="12" id="KW-1185">Reference proteome</keyword>
<protein>
    <recommendedName>
        <fullName evidence="2 6">GTPase Era</fullName>
    </recommendedName>
</protein>
<dbReference type="InterPro" id="IPR009019">
    <property type="entry name" value="KH_sf_prok-type"/>
</dbReference>
<dbReference type="SUPFAM" id="SSF54814">
    <property type="entry name" value="Prokaryotic type KH domain (KH-domain type II)"/>
    <property type="match status" value="1"/>
</dbReference>
<comment type="similarity">
    <text evidence="1 6 7 8">Belongs to the TRAFAC class TrmE-Era-EngA-EngB-Septin-like GTPase superfamily. Era GTPase family.</text>
</comment>
<name>A0A154VPR6_9PROT</name>
<comment type="caution">
    <text evidence="11">The sequence shown here is derived from an EMBL/GenBank/DDBJ whole genome shotgun (WGS) entry which is preliminary data.</text>
</comment>
<dbReference type="GO" id="GO:0070181">
    <property type="term" value="F:small ribosomal subunit rRNA binding"/>
    <property type="evidence" value="ECO:0007669"/>
    <property type="project" value="UniProtKB-UniRule"/>
</dbReference>
<feature type="region of interest" description="G5" evidence="7">
    <location>
        <begin position="157"/>
        <end position="159"/>
    </location>
</feature>
<dbReference type="NCBIfam" id="NF000908">
    <property type="entry name" value="PRK00089.1"/>
    <property type="match status" value="1"/>
</dbReference>
<dbReference type="InterPro" id="IPR030388">
    <property type="entry name" value="G_ERA_dom"/>
</dbReference>
<sequence>MTETGYTDTRCGFVALLGAPNAGKSTLMNALVGAKLSIVSPKVQTTRTRVTGIVVEANSQLIFIDTPGIFQPRRRLDRAMVRAAWDGAADADQVALLIDASRKGLDEDSERIIAALKEAGRKVILVLTKVDLVKRETLLGKAQALNEMLPFVDTFMISALTGSGIDDLRRYLAARMPEGPWHYPEDEMTDMPLRLLAAELTREKLFVNLYQEVPYSLTVETEKWEEFDNGSVKIDQTIYVQRDSQKAIIIGKGGQAIRKVREESQAELAEMLERPVHLFLFVKVREGWTDDPDRFKPWGLQWDA</sequence>
<keyword evidence="3 6" id="KW-0547">Nucleotide-binding</keyword>
<dbReference type="GO" id="GO:0005886">
    <property type="term" value="C:plasma membrane"/>
    <property type="evidence" value="ECO:0007669"/>
    <property type="project" value="UniProtKB-SubCell"/>
</dbReference>
<evidence type="ECO:0000313" key="12">
    <source>
        <dbReference type="Proteomes" id="UP000076400"/>
    </source>
</evidence>
<dbReference type="SUPFAM" id="SSF52540">
    <property type="entry name" value="P-loop containing nucleoside triphosphate hydrolases"/>
    <property type="match status" value="1"/>
</dbReference>
<keyword evidence="6" id="KW-1003">Cell membrane</keyword>
<comment type="function">
    <text evidence="6">An essential GTPase that binds both GDP and GTP, with rapid nucleotide exchange. Plays a role in 16S rRNA processing and 30S ribosomal subunit biogenesis and possibly also in cell cycle regulation and energy metabolism.</text>
</comment>
<dbReference type="InterPro" id="IPR006073">
    <property type="entry name" value="GTP-bd"/>
</dbReference>
<feature type="binding site" evidence="6">
    <location>
        <begin position="128"/>
        <end position="131"/>
    </location>
    <ligand>
        <name>GTP</name>
        <dbReference type="ChEBI" id="CHEBI:37565"/>
    </ligand>
</feature>
<dbReference type="InterPro" id="IPR004044">
    <property type="entry name" value="KH_dom_type_2"/>
</dbReference>
<dbReference type="STRING" id="580166.AUP43_13235"/>
<accession>A0A154VPR6</accession>
<evidence type="ECO:0000256" key="3">
    <source>
        <dbReference type="ARBA" id="ARBA00022741"/>
    </source>
</evidence>
<evidence type="ECO:0000256" key="8">
    <source>
        <dbReference type="RuleBase" id="RU003761"/>
    </source>
</evidence>
<dbReference type="InterPro" id="IPR005225">
    <property type="entry name" value="Small_GTP-bd"/>
</dbReference>
<dbReference type="NCBIfam" id="TIGR00436">
    <property type="entry name" value="era"/>
    <property type="match status" value="1"/>
</dbReference>
<reference evidence="11 12" key="1">
    <citation type="submission" date="2015-12" db="EMBL/GenBank/DDBJ databases">
        <title>Genome sequence of Oceanibaculum pacificum MCCC 1A02656.</title>
        <authorList>
            <person name="Lu L."/>
            <person name="Lai Q."/>
            <person name="Shao Z."/>
            <person name="Qian P."/>
        </authorList>
    </citation>
    <scope>NUCLEOTIDE SEQUENCE [LARGE SCALE GENOMIC DNA]</scope>
    <source>
        <strain evidence="11 12">MCCC 1A02656</strain>
    </source>
</reference>
<dbReference type="PROSITE" id="PS50823">
    <property type="entry name" value="KH_TYPE_2"/>
    <property type="match status" value="1"/>
</dbReference>
<dbReference type="GO" id="GO:0005829">
    <property type="term" value="C:cytosol"/>
    <property type="evidence" value="ECO:0007669"/>
    <property type="project" value="TreeGrafter"/>
</dbReference>
<dbReference type="RefSeq" id="WP_067559174.1">
    <property type="nucleotide sequence ID" value="NZ_LPXN01000148.1"/>
</dbReference>
<evidence type="ECO:0000256" key="1">
    <source>
        <dbReference type="ARBA" id="ARBA00007921"/>
    </source>
</evidence>
<gene>
    <name evidence="6" type="primary">era</name>
    <name evidence="11" type="ORF">AUP43_13235</name>
</gene>
<dbReference type="GO" id="GO:0043024">
    <property type="term" value="F:ribosomal small subunit binding"/>
    <property type="evidence" value="ECO:0007669"/>
    <property type="project" value="TreeGrafter"/>
</dbReference>
<keyword evidence="6" id="KW-0699">rRNA-binding</keyword>
<dbReference type="Gene3D" id="3.30.300.20">
    <property type="match status" value="1"/>
</dbReference>
<dbReference type="Pfam" id="PF07650">
    <property type="entry name" value="KH_2"/>
    <property type="match status" value="1"/>
</dbReference>
<comment type="subcellular location">
    <subcellularLocation>
        <location evidence="6">Cytoplasm</location>
    </subcellularLocation>
    <subcellularLocation>
        <location evidence="6">Cell membrane</location>
        <topology evidence="6">Peripheral membrane protein</topology>
    </subcellularLocation>
</comment>
<dbReference type="PANTHER" id="PTHR42698:SF1">
    <property type="entry name" value="GTPASE ERA, MITOCHONDRIAL"/>
    <property type="match status" value="1"/>
</dbReference>
<dbReference type="Pfam" id="PF01926">
    <property type="entry name" value="MMR_HSR1"/>
    <property type="match status" value="1"/>
</dbReference>
<dbReference type="GO" id="GO:0000028">
    <property type="term" value="P:ribosomal small subunit assembly"/>
    <property type="evidence" value="ECO:0007669"/>
    <property type="project" value="TreeGrafter"/>
</dbReference>
<dbReference type="GO" id="GO:0003924">
    <property type="term" value="F:GTPase activity"/>
    <property type="evidence" value="ECO:0007669"/>
    <property type="project" value="UniProtKB-UniRule"/>
</dbReference>
<dbReference type="Proteomes" id="UP000076400">
    <property type="component" value="Unassembled WGS sequence"/>
</dbReference>
<keyword evidence="6" id="KW-0472">Membrane</keyword>
<comment type="subunit">
    <text evidence="6">Monomer.</text>
</comment>
<evidence type="ECO:0000313" key="11">
    <source>
        <dbReference type="EMBL" id="KZD03228.1"/>
    </source>
</evidence>
<dbReference type="CDD" id="cd22534">
    <property type="entry name" value="KH-II_Era"/>
    <property type="match status" value="1"/>
</dbReference>
<feature type="region of interest" description="G1" evidence="7">
    <location>
        <begin position="18"/>
        <end position="25"/>
    </location>
</feature>
<feature type="domain" description="KH type-2" evidence="9">
    <location>
        <begin position="209"/>
        <end position="286"/>
    </location>
</feature>
<dbReference type="HAMAP" id="MF_00367">
    <property type="entry name" value="GTPase_Era"/>
    <property type="match status" value="1"/>
</dbReference>
<evidence type="ECO:0000259" key="10">
    <source>
        <dbReference type="PROSITE" id="PS51713"/>
    </source>
</evidence>
<organism evidence="11 12">
    <name type="scientific">Oceanibaculum pacificum</name>
    <dbReference type="NCBI Taxonomy" id="580166"/>
    <lineage>
        <taxon>Bacteria</taxon>
        <taxon>Pseudomonadati</taxon>
        <taxon>Pseudomonadota</taxon>
        <taxon>Alphaproteobacteria</taxon>
        <taxon>Rhodospirillales</taxon>
        <taxon>Oceanibaculaceae</taxon>
        <taxon>Oceanibaculum</taxon>
    </lineage>
</organism>
<dbReference type="InterPro" id="IPR027417">
    <property type="entry name" value="P-loop_NTPase"/>
</dbReference>
<feature type="region of interest" description="G4" evidence="7">
    <location>
        <begin position="128"/>
        <end position="131"/>
    </location>
</feature>
<feature type="region of interest" description="G2" evidence="7">
    <location>
        <begin position="44"/>
        <end position="48"/>
    </location>
</feature>
<feature type="region of interest" description="G3" evidence="7">
    <location>
        <begin position="65"/>
        <end position="68"/>
    </location>
</feature>
<feature type="binding site" evidence="6">
    <location>
        <begin position="18"/>
        <end position="25"/>
    </location>
    <ligand>
        <name>GTP</name>
        <dbReference type="ChEBI" id="CHEBI:37565"/>
    </ligand>
</feature>
<keyword evidence="4 6" id="KW-0694">RNA-binding</keyword>
<dbReference type="AlphaFoldDB" id="A0A154VPR6"/>
<keyword evidence="6" id="KW-0963">Cytoplasm</keyword>
<evidence type="ECO:0000256" key="2">
    <source>
        <dbReference type="ARBA" id="ARBA00020484"/>
    </source>
</evidence>
<feature type="domain" description="Era-type G" evidence="10">
    <location>
        <begin position="10"/>
        <end position="178"/>
    </location>
</feature>
<feature type="binding site" evidence="6">
    <location>
        <begin position="65"/>
        <end position="69"/>
    </location>
    <ligand>
        <name>GTP</name>
        <dbReference type="ChEBI" id="CHEBI:37565"/>
    </ligand>
</feature>
<keyword evidence="5 6" id="KW-0342">GTP-binding</keyword>
<dbReference type="InterPro" id="IPR005662">
    <property type="entry name" value="GTPase_Era-like"/>
</dbReference>
<dbReference type="Gene3D" id="3.40.50.300">
    <property type="entry name" value="P-loop containing nucleotide triphosphate hydrolases"/>
    <property type="match status" value="1"/>
</dbReference>
<evidence type="ECO:0000256" key="5">
    <source>
        <dbReference type="ARBA" id="ARBA00023134"/>
    </source>
</evidence>
<dbReference type="PANTHER" id="PTHR42698">
    <property type="entry name" value="GTPASE ERA"/>
    <property type="match status" value="1"/>
</dbReference>
<dbReference type="InterPro" id="IPR015946">
    <property type="entry name" value="KH_dom-like_a/b"/>
</dbReference>
<dbReference type="PROSITE" id="PS50084">
    <property type="entry name" value="KH_TYPE_1"/>
    <property type="match status" value="1"/>
</dbReference>
<evidence type="ECO:0000256" key="7">
    <source>
        <dbReference type="PROSITE-ProRule" id="PRU01050"/>
    </source>
</evidence>
<dbReference type="OrthoDB" id="9805918at2"/>
<dbReference type="EMBL" id="LPXN01000148">
    <property type="protein sequence ID" value="KZD03228.1"/>
    <property type="molecule type" value="Genomic_DNA"/>
</dbReference>
<evidence type="ECO:0000256" key="6">
    <source>
        <dbReference type="HAMAP-Rule" id="MF_00367"/>
    </source>
</evidence>
<proteinExistence type="inferred from homology"/>
<dbReference type="GO" id="GO:0005525">
    <property type="term" value="F:GTP binding"/>
    <property type="evidence" value="ECO:0007669"/>
    <property type="project" value="UniProtKB-UniRule"/>
</dbReference>
<evidence type="ECO:0000259" key="9">
    <source>
        <dbReference type="PROSITE" id="PS50823"/>
    </source>
</evidence>
<dbReference type="PROSITE" id="PS51713">
    <property type="entry name" value="G_ERA"/>
    <property type="match status" value="1"/>
</dbReference>
<dbReference type="CDD" id="cd04163">
    <property type="entry name" value="Era"/>
    <property type="match status" value="1"/>
</dbReference>